<comment type="caution">
    <text evidence="2">The sequence shown here is derived from an EMBL/GenBank/DDBJ whole genome shotgun (WGS) entry which is preliminary data.</text>
</comment>
<protein>
    <submittedName>
        <fullName evidence="2">Uncharacterized protein</fullName>
    </submittedName>
</protein>
<dbReference type="EMBL" id="JBJQND010000003">
    <property type="protein sequence ID" value="KAL3881306.1"/>
    <property type="molecule type" value="Genomic_DNA"/>
</dbReference>
<keyword evidence="1" id="KW-0732">Signal</keyword>
<dbReference type="Gene3D" id="3.20.20.80">
    <property type="entry name" value="Glycosidases"/>
    <property type="match status" value="1"/>
</dbReference>
<dbReference type="Proteomes" id="UP001634394">
    <property type="component" value="Unassembled WGS sequence"/>
</dbReference>
<proteinExistence type="predicted"/>
<sequence length="623" mass="70545">MDGVNFVSTFLVVFICFAKGVESGPFGPVYPITASWFKDRFSNVEWNNTLTLFQKQGGDTILLRAPHIQLRSKQDLASDPDFRWCVSKKSSTGENGPRCYDKIEQDLSSKGVKIASFATFQYEEDFSEVGLVKCPLDMKIDSERIYYVLVLPLSPQSDICQLSSGSEVLVLLTSYAGLDPHELLLQEAVGKNMSVFFGLPGMLKDYDKDEILQQYTEPYLEFVQRVISDHKLRFSGSVENKVLKGYFSRDDVNLADNSSNSRSVMAVYSQLGQIIHKAERLLAIAPRVDLRRATLNATIEMHVAGFQEIVRSGAVDIIAVREGRGNGRAAYYWPTQTNSPISVADPALYRVLQFRDTNVTANTTFSEYYTGSVQELFEMLAPIQDDTMKTDSKSELWLDIEAFEDLRDDPCLPVDTSESGMGEIRDRATRYRVESALNAAGAAISKVAAFAWDPGFTCGTKGDKSNLASEIMNNINNPMISHCAFHSSFNRSVVVIGYNLEGETQGFTVDWPDTSNKRHVDKVYGYYFELDWGIVHHRVPSLEYVQFYDPYNISQLRPWGYVKVTVIGNNHPCFFTYDFRSVRSTDIATFLTRYSRQRERKQVERRRITKVGTRVFHTSVSNY</sequence>
<keyword evidence="3" id="KW-1185">Reference proteome</keyword>
<gene>
    <name evidence="2" type="ORF">ACJMK2_027759</name>
</gene>
<name>A0ABD3X6T4_SINWO</name>
<feature type="chain" id="PRO_5044853166" evidence="1">
    <location>
        <begin position="24"/>
        <end position="623"/>
    </location>
</feature>
<evidence type="ECO:0000313" key="3">
    <source>
        <dbReference type="Proteomes" id="UP001634394"/>
    </source>
</evidence>
<reference evidence="2 3" key="1">
    <citation type="submission" date="2024-11" db="EMBL/GenBank/DDBJ databases">
        <title>Chromosome-level genome assembly of the freshwater bivalve Anodonta woodiana.</title>
        <authorList>
            <person name="Chen X."/>
        </authorList>
    </citation>
    <scope>NUCLEOTIDE SEQUENCE [LARGE SCALE GENOMIC DNA]</scope>
    <source>
        <strain evidence="2">MN2024</strain>
        <tissue evidence="2">Gills</tissue>
    </source>
</reference>
<feature type="signal peptide" evidence="1">
    <location>
        <begin position="1"/>
        <end position="23"/>
    </location>
</feature>
<evidence type="ECO:0000313" key="2">
    <source>
        <dbReference type="EMBL" id="KAL3881306.1"/>
    </source>
</evidence>
<organism evidence="2 3">
    <name type="scientific">Sinanodonta woodiana</name>
    <name type="common">Chinese pond mussel</name>
    <name type="synonym">Anodonta woodiana</name>
    <dbReference type="NCBI Taxonomy" id="1069815"/>
    <lineage>
        <taxon>Eukaryota</taxon>
        <taxon>Metazoa</taxon>
        <taxon>Spiralia</taxon>
        <taxon>Lophotrochozoa</taxon>
        <taxon>Mollusca</taxon>
        <taxon>Bivalvia</taxon>
        <taxon>Autobranchia</taxon>
        <taxon>Heteroconchia</taxon>
        <taxon>Palaeoheterodonta</taxon>
        <taxon>Unionida</taxon>
        <taxon>Unionoidea</taxon>
        <taxon>Unionidae</taxon>
        <taxon>Unioninae</taxon>
        <taxon>Sinanodonta</taxon>
    </lineage>
</organism>
<evidence type="ECO:0000256" key="1">
    <source>
        <dbReference type="SAM" id="SignalP"/>
    </source>
</evidence>
<accession>A0ABD3X6T4</accession>
<dbReference type="AlphaFoldDB" id="A0ABD3X6T4"/>